<name>A0A2H5BH57_9CAUD</name>
<proteinExistence type="predicted"/>
<sequence length="837" mass="90833">MGFGPAYGTGRGGGAVDIFTKKDGNPAIFANTGARDTYFTTNPDELAKVKSSGNAVAIGTTDQITAAYVYKNNAWQAIATNFKGDKGAPGAPGDGIDYSHLEDNQLPKWDSKAKMFVSSGVLSQEDGEIRMAPNSLTFGHHKMSSAIADVTFTNLGTNENYSFVYQTMNPGDKDAYIREIDSNIEEIVRVPVGTDDVVNPSNTVTVDVDEIFLGGTFILSQDTQDVLMEVYNFDNPTQLIWRDNLGDMPSGENTVTFDTPFKCRAGFKYIIHLLSKAGDLVAKGSGSSFSWKINRAKMYIKKVASQDWVNEQPFIDDVTLTGNMFTFTMANGATKSVTLPPATGGVASPYDFTSFNSDKTPVLSEIANSTPVYHFNGLADSTFTLPSTDSLPPNKNIALLIRNASPNNSSLSVVSSGTDFIDRANIRTLNIPQGMLAMFISDYTRDLWHMVPLDSAGSGQNLNTNQIVKSIQPTASGTGLVTTYYDDTSITTTFDPWVSDINKLNDAVDTLQRQLKSKTRYYVYKGSNTPPPDIPTGARGGYYFTFTGTSADVVLPAPSRTAAIADGTILFVDNNSTSYKVTVTITGSDTIAGTTKVDIPAESAAWFVRNGNNWQELYSGYLPESHKKLIDEIKTLISASNTFMRDVGIQGDDPNAGKVECTELEFHKCKVTQDTTVPTKGIVKFEGTTFVNPDGSKITTDIIKLVGMELVDPLDGTPPKLLLLGGGNLPTPHQTSAYGFFSPDANTPDSIDPNSLPVFRNGRVTLHKDTTDAQYAYVILPPGEGTDAERIGELGGLPSYWAKSDKIYNIGGVSRTYTVFRSPYPFREQDLTLVIYH</sequence>
<dbReference type="EMBL" id="MG649967">
    <property type="protein sequence ID" value="AUG85327.1"/>
    <property type="molecule type" value="Genomic_DNA"/>
</dbReference>
<organism evidence="1 2">
    <name type="scientific">Vibrio phage Thalassa</name>
    <dbReference type="NCBI Taxonomy" id="2570301"/>
    <lineage>
        <taxon>Viruses</taxon>
        <taxon>Duplodnaviria</taxon>
        <taxon>Heunggongvirae</taxon>
        <taxon>Uroviricota</taxon>
        <taxon>Caudoviricetes</taxon>
        <taxon>Demerecviridae</taxon>
        <taxon>Ermolyevavirinae</taxon>
        <taxon>Thalassavirus</taxon>
        <taxon>Thalassavirus thalassa</taxon>
    </lineage>
</organism>
<evidence type="ECO:0000313" key="2">
    <source>
        <dbReference type="Proteomes" id="UP000240962"/>
    </source>
</evidence>
<keyword evidence="2" id="KW-1185">Reference proteome</keyword>
<dbReference type="Proteomes" id="UP000240962">
    <property type="component" value="Segment"/>
</dbReference>
<gene>
    <name evidence="1" type="ORF">THALASSA_148</name>
</gene>
<evidence type="ECO:0000313" key="1">
    <source>
        <dbReference type="EMBL" id="AUG85327.1"/>
    </source>
</evidence>
<reference evidence="2" key="1">
    <citation type="submission" date="2017-12" db="EMBL/GenBank/DDBJ databases">
        <authorList>
            <person name="Page C.L."/>
            <person name="McFadden E.F."/>
            <person name="Syed A.X."/>
            <person name="Lafty E.M."/>
            <person name="Hyatt D.A."/>
            <person name="Farronato D.M."/>
            <person name="Dong S.Z."/>
            <person name="Apostolopoulos E.L."/>
            <person name="Broussard G.W."/>
        </authorList>
    </citation>
    <scope>NUCLEOTIDE SEQUENCE [LARGE SCALE GENOMIC DNA]</scope>
</reference>
<accession>A0A2H5BH57</accession>
<protein>
    <submittedName>
        <fullName evidence="1">Uncharacterized protein</fullName>
    </submittedName>
</protein>